<reference evidence="2 3" key="1">
    <citation type="submission" date="2020-07" db="EMBL/GenBank/DDBJ databases">
        <title>Transfer of Campylobacter canadensis to the novel genus Avispirillum gen. nov., that also includes two novel species recovered from migratory waterfowl: Avispirillum anseris sp. nov. and Avispirillum brantae sp. nov.</title>
        <authorList>
            <person name="Miller W.G."/>
            <person name="Chapman M.H."/>
            <person name="Yee E."/>
            <person name="Inglis G.D."/>
        </authorList>
    </citation>
    <scope>NUCLEOTIDE SEQUENCE [LARGE SCALE GENOMIC DNA]</scope>
    <source>
        <strain evidence="2 3">L283</strain>
    </source>
</reference>
<evidence type="ECO:0008006" key="4">
    <source>
        <dbReference type="Google" id="ProtNLM"/>
    </source>
</evidence>
<accession>A0ABS7WUY6</accession>
<organism evidence="2 3">
    <name type="scientific">Campylobacter canadensis</name>
    <dbReference type="NCBI Taxonomy" id="449520"/>
    <lineage>
        <taxon>Bacteria</taxon>
        <taxon>Pseudomonadati</taxon>
        <taxon>Campylobacterota</taxon>
        <taxon>Epsilonproteobacteria</taxon>
        <taxon>Campylobacterales</taxon>
        <taxon>Campylobacteraceae</taxon>
        <taxon>Campylobacter</taxon>
    </lineage>
</organism>
<evidence type="ECO:0000313" key="3">
    <source>
        <dbReference type="Proteomes" id="UP000786183"/>
    </source>
</evidence>
<feature type="chain" id="PRO_5046348032" description="Outer membrane protein assembly factor BamE" evidence="1">
    <location>
        <begin position="19"/>
        <end position="113"/>
    </location>
</feature>
<dbReference type="RefSeq" id="WP_172232991.1">
    <property type="nucleotide sequence ID" value="NZ_CP035946.1"/>
</dbReference>
<dbReference type="PROSITE" id="PS51257">
    <property type="entry name" value="PROKAR_LIPOPROTEIN"/>
    <property type="match status" value="1"/>
</dbReference>
<comment type="caution">
    <text evidence="2">The sequence shown here is derived from an EMBL/GenBank/DDBJ whole genome shotgun (WGS) entry which is preliminary data.</text>
</comment>
<sequence length="113" mass="12751">MKKIFVFSLVALIFSACAAIQDFGSYTEGTEITQAELDSIMINKSKKSDLEEKFGAPSRISSTSECEMWHYDFIRIRHIGSNVNESNIFCINKKGIVIKKLKGKTKSNNPLLR</sequence>
<keyword evidence="3" id="KW-1185">Reference proteome</keyword>
<name>A0ABS7WUY6_9BACT</name>
<evidence type="ECO:0000313" key="2">
    <source>
        <dbReference type="EMBL" id="MBZ7987770.1"/>
    </source>
</evidence>
<protein>
    <recommendedName>
        <fullName evidence="4">Outer membrane protein assembly factor BamE</fullName>
    </recommendedName>
</protein>
<dbReference type="EMBL" id="JACGBB010000014">
    <property type="protein sequence ID" value="MBZ7987770.1"/>
    <property type="molecule type" value="Genomic_DNA"/>
</dbReference>
<keyword evidence="1" id="KW-0732">Signal</keyword>
<evidence type="ECO:0000256" key="1">
    <source>
        <dbReference type="SAM" id="SignalP"/>
    </source>
</evidence>
<feature type="signal peptide" evidence="1">
    <location>
        <begin position="1"/>
        <end position="18"/>
    </location>
</feature>
<proteinExistence type="predicted"/>
<dbReference type="Proteomes" id="UP000786183">
    <property type="component" value="Unassembled WGS sequence"/>
</dbReference>
<gene>
    <name evidence="2" type="ORF">AVCANL283_06615</name>
</gene>